<dbReference type="Proteomes" id="UP000747542">
    <property type="component" value="Unassembled WGS sequence"/>
</dbReference>
<dbReference type="EMBL" id="JAHLQT010016029">
    <property type="protein sequence ID" value="KAG7169540.1"/>
    <property type="molecule type" value="Genomic_DNA"/>
</dbReference>
<name>A0A8J5KDJ9_HOMAM</name>
<gene>
    <name evidence="1" type="primary">ZUP1-L</name>
    <name evidence="1" type="ORF">Hamer_G024491</name>
</gene>
<proteinExistence type="predicted"/>
<sequence length="67" mass="7717">MREQQEFSLLRAQYGMDNEGNFSQQSLSNMQRAVYAGEMTVADYYERQIELKVAEKNGVDDGRSCTK</sequence>
<feature type="non-terminal residue" evidence="1">
    <location>
        <position position="67"/>
    </location>
</feature>
<evidence type="ECO:0000313" key="2">
    <source>
        <dbReference type="Proteomes" id="UP000747542"/>
    </source>
</evidence>
<keyword evidence="2" id="KW-1185">Reference proteome</keyword>
<accession>A0A8J5KDJ9</accession>
<reference evidence="1" key="1">
    <citation type="journal article" date="2021" name="Sci. Adv.">
        <title>The American lobster genome reveals insights on longevity, neural, and immune adaptations.</title>
        <authorList>
            <person name="Polinski J.M."/>
            <person name="Zimin A.V."/>
            <person name="Clark K.F."/>
            <person name="Kohn A.B."/>
            <person name="Sadowski N."/>
            <person name="Timp W."/>
            <person name="Ptitsyn A."/>
            <person name="Khanna P."/>
            <person name="Romanova D.Y."/>
            <person name="Williams P."/>
            <person name="Greenwood S.J."/>
            <person name="Moroz L.L."/>
            <person name="Walt D.R."/>
            <person name="Bodnar A.G."/>
        </authorList>
    </citation>
    <scope>NUCLEOTIDE SEQUENCE</scope>
    <source>
        <strain evidence="1">GMGI-L3</strain>
    </source>
</reference>
<evidence type="ECO:0000313" key="1">
    <source>
        <dbReference type="EMBL" id="KAG7169540.1"/>
    </source>
</evidence>
<protein>
    <submittedName>
        <fullName evidence="1">Zinc finger-containing ubiquitin peptidase 1-like</fullName>
    </submittedName>
</protein>
<organism evidence="1 2">
    <name type="scientific">Homarus americanus</name>
    <name type="common">American lobster</name>
    <dbReference type="NCBI Taxonomy" id="6706"/>
    <lineage>
        <taxon>Eukaryota</taxon>
        <taxon>Metazoa</taxon>
        <taxon>Ecdysozoa</taxon>
        <taxon>Arthropoda</taxon>
        <taxon>Crustacea</taxon>
        <taxon>Multicrustacea</taxon>
        <taxon>Malacostraca</taxon>
        <taxon>Eumalacostraca</taxon>
        <taxon>Eucarida</taxon>
        <taxon>Decapoda</taxon>
        <taxon>Pleocyemata</taxon>
        <taxon>Astacidea</taxon>
        <taxon>Nephropoidea</taxon>
        <taxon>Nephropidae</taxon>
        <taxon>Homarus</taxon>
    </lineage>
</organism>
<dbReference type="AlphaFoldDB" id="A0A8J5KDJ9"/>
<comment type="caution">
    <text evidence="1">The sequence shown here is derived from an EMBL/GenBank/DDBJ whole genome shotgun (WGS) entry which is preliminary data.</text>
</comment>